<evidence type="ECO:0000256" key="1">
    <source>
        <dbReference type="SAM" id="MobiDB-lite"/>
    </source>
</evidence>
<evidence type="ECO:0000313" key="2">
    <source>
        <dbReference type="EMBL" id="KAH8689650.1"/>
    </source>
</evidence>
<sequence length="171" mass="19372">MVLSPLAQFLGTGNQTPNVPSALLERLFDDQNMRFQTLFSQICPPCTLNLGNFYRDWTANLQSKGVEFRVSCDAEIVKRKEGGHHPNKSKDQLSQDKSNSIRRAGAICSSGRRKESSWQTCHLEKRFILGGVKIFNDITVTDSDSEYFQSIFEKIFKRGLCAEATTETRKD</sequence>
<dbReference type="GeneID" id="70251588"/>
<feature type="region of interest" description="Disordered" evidence="1">
    <location>
        <begin position="79"/>
        <end position="100"/>
    </location>
</feature>
<dbReference type="Proteomes" id="UP001201262">
    <property type="component" value="Unassembled WGS sequence"/>
</dbReference>
<name>A0AAD4KFD6_9EURO</name>
<dbReference type="RefSeq" id="XP_046066004.1">
    <property type="nucleotide sequence ID" value="XM_046221301.1"/>
</dbReference>
<protein>
    <submittedName>
        <fullName evidence="2">Uncharacterized protein</fullName>
    </submittedName>
</protein>
<dbReference type="AlphaFoldDB" id="A0AAD4KFD6"/>
<keyword evidence="3" id="KW-1185">Reference proteome</keyword>
<dbReference type="EMBL" id="JAJTJA010000015">
    <property type="protein sequence ID" value="KAH8689650.1"/>
    <property type="molecule type" value="Genomic_DNA"/>
</dbReference>
<reference evidence="2" key="1">
    <citation type="submission" date="2021-12" db="EMBL/GenBank/DDBJ databases">
        <title>Convergent genome expansion in fungi linked to evolution of root-endophyte symbiosis.</title>
        <authorList>
            <consortium name="DOE Joint Genome Institute"/>
            <person name="Ke Y.-H."/>
            <person name="Bonito G."/>
            <person name="Liao H.-L."/>
            <person name="Looney B."/>
            <person name="Rojas-Flechas A."/>
            <person name="Nash J."/>
            <person name="Hameed K."/>
            <person name="Schadt C."/>
            <person name="Martin F."/>
            <person name="Crous P.W."/>
            <person name="Miettinen O."/>
            <person name="Magnuson J.K."/>
            <person name="Labbe J."/>
            <person name="Jacobson D."/>
            <person name="Doktycz M.J."/>
            <person name="Veneault-Fourrey C."/>
            <person name="Kuo A."/>
            <person name="Mondo S."/>
            <person name="Calhoun S."/>
            <person name="Riley R."/>
            <person name="Ohm R."/>
            <person name="LaButti K."/>
            <person name="Andreopoulos B."/>
            <person name="Pangilinan J."/>
            <person name="Nolan M."/>
            <person name="Tritt A."/>
            <person name="Clum A."/>
            <person name="Lipzen A."/>
            <person name="Daum C."/>
            <person name="Barry K."/>
            <person name="Grigoriev I.V."/>
            <person name="Vilgalys R."/>
        </authorList>
    </citation>
    <scope>NUCLEOTIDE SEQUENCE</scope>
    <source>
        <strain evidence="2">PMI_201</strain>
    </source>
</reference>
<organism evidence="2 3">
    <name type="scientific">Talaromyces proteolyticus</name>
    <dbReference type="NCBI Taxonomy" id="1131652"/>
    <lineage>
        <taxon>Eukaryota</taxon>
        <taxon>Fungi</taxon>
        <taxon>Dikarya</taxon>
        <taxon>Ascomycota</taxon>
        <taxon>Pezizomycotina</taxon>
        <taxon>Eurotiomycetes</taxon>
        <taxon>Eurotiomycetidae</taxon>
        <taxon>Eurotiales</taxon>
        <taxon>Trichocomaceae</taxon>
        <taxon>Talaromyces</taxon>
        <taxon>Talaromyces sect. Bacilispori</taxon>
    </lineage>
</organism>
<evidence type="ECO:0000313" key="3">
    <source>
        <dbReference type="Proteomes" id="UP001201262"/>
    </source>
</evidence>
<gene>
    <name evidence="2" type="ORF">BGW36DRAFT_433652</name>
</gene>
<feature type="compositionally biased region" description="Basic and acidic residues" evidence="1">
    <location>
        <begin position="79"/>
        <end position="94"/>
    </location>
</feature>
<proteinExistence type="predicted"/>
<comment type="caution">
    <text evidence="2">The sequence shown here is derived from an EMBL/GenBank/DDBJ whole genome shotgun (WGS) entry which is preliminary data.</text>
</comment>
<accession>A0AAD4KFD6</accession>